<dbReference type="EC" id="2.7.7.9" evidence="2"/>
<dbReference type="InterPro" id="IPR005771">
    <property type="entry name" value="GalU_uridylyltTrfase_bac/arc"/>
</dbReference>
<name>A0A432MPM9_9BACT</name>
<dbReference type="PANTHER" id="PTHR43197">
    <property type="entry name" value="UTP--GLUCOSE-1-PHOSPHATE URIDYLYLTRANSFERASE"/>
    <property type="match status" value="1"/>
</dbReference>
<evidence type="ECO:0000313" key="12">
    <source>
        <dbReference type="Proteomes" id="UP000280296"/>
    </source>
</evidence>
<sequence>MQVRKAVITAAGRGARQYPASDTVQKAMLPLVDRDGLTKPLLQIIAEEALESGIEELCVVSSPGDEARYRQQFRTIAEHLRSAFRSVAWAEEQARRVAELESRLRFVEQEEPEGYGHAVWCARSFVGDEPFLLLLGDHLYISREPRRCARQLIDLALEEQCAVSAVQATREHLIHQYGTLTGRRLHDRPDAYQIDEIIEKPNPTLAELRLQVPGLRAGYYLCFFGMHVLTPTIFELLDDLVRRGESEGGQIQLTPALNALAARESYLALETLGTRHNLGVRLGYVEAQVALALNGDDRERMLALLVESVARFQQGLTAPGAGEAASPL</sequence>
<keyword evidence="12" id="KW-1185">Reference proteome</keyword>
<keyword evidence="5" id="KW-0548">Nucleotidyltransferase</keyword>
<dbReference type="GO" id="GO:0003983">
    <property type="term" value="F:UTP:glucose-1-phosphate uridylyltransferase activity"/>
    <property type="evidence" value="ECO:0007669"/>
    <property type="project" value="UniProtKB-EC"/>
</dbReference>
<comment type="catalytic activity">
    <reaction evidence="9">
        <text>alpha-D-glucose 1-phosphate + UTP + H(+) = UDP-alpha-D-glucose + diphosphate</text>
        <dbReference type="Rhea" id="RHEA:19889"/>
        <dbReference type="ChEBI" id="CHEBI:15378"/>
        <dbReference type="ChEBI" id="CHEBI:33019"/>
        <dbReference type="ChEBI" id="CHEBI:46398"/>
        <dbReference type="ChEBI" id="CHEBI:58601"/>
        <dbReference type="ChEBI" id="CHEBI:58885"/>
        <dbReference type="EC" id="2.7.7.9"/>
    </reaction>
</comment>
<protein>
    <recommendedName>
        <fullName evidence="3">UTP--glucose-1-phosphate uridylyltransferase</fullName>
        <ecNumber evidence="2">2.7.7.9</ecNumber>
    </recommendedName>
    <alternativeName>
        <fullName evidence="6">Alpha-D-glucosyl-1-phosphate uridylyltransferase</fullName>
    </alternativeName>
    <alternativeName>
        <fullName evidence="7">UDP-glucose pyrophosphorylase</fullName>
    </alternativeName>
    <alternativeName>
        <fullName evidence="8">Uridine diphosphoglucose pyrophosphorylase</fullName>
    </alternativeName>
</protein>
<reference evidence="11 12" key="1">
    <citation type="submission" date="2018-12" db="EMBL/GenBank/DDBJ databases">
        <authorList>
            <person name="Toschakov S.V."/>
        </authorList>
    </citation>
    <scope>NUCLEOTIDE SEQUENCE [LARGE SCALE GENOMIC DNA]</scope>
    <source>
        <strain evidence="11 12">GM2012</strain>
    </source>
</reference>
<accession>A0A432MPM9</accession>
<dbReference type="EMBL" id="RYZH01000003">
    <property type="protein sequence ID" value="RUL89404.1"/>
    <property type="molecule type" value="Genomic_DNA"/>
</dbReference>
<gene>
    <name evidence="11" type="ORF">TsocGM_02960</name>
</gene>
<dbReference type="Pfam" id="PF00483">
    <property type="entry name" value="NTP_transferase"/>
    <property type="match status" value="1"/>
</dbReference>
<proteinExistence type="inferred from homology"/>
<dbReference type="PANTHER" id="PTHR43197:SF1">
    <property type="entry name" value="UTP--GLUCOSE-1-PHOSPHATE URIDYLYLTRANSFERASE"/>
    <property type="match status" value="1"/>
</dbReference>
<evidence type="ECO:0000256" key="4">
    <source>
        <dbReference type="ARBA" id="ARBA00022679"/>
    </source>
</evidence>
<evidence type="ECO:0000256" key="3">
    <source>
        <dbReference type="ARBA" id="ARBA00019048"/>
    </source>
</evidence>
<dbReference type="OrthoDB" id="9803871at2"/>
<evidence type="ECO:0000256" key="1">
    <source>
        <dbReference type="ARBA" id="ARBA00006890"/>
    </source>
</evidence>
<evidence type="ECO:0000259" key="10">
    <source>
        <dbReference type="Pfam" id="PF00483"/>
    </source>
</evidence>
<dbReference type="AlphaFoldDB" id="A0A432MPM9"/>
<dbReference type="Gene3D" id="3.90.550.10">
    <property type="entry name" value="Spore Coat Polysaccharide Biosynthesis Protein SpsA, Chain A"/>
    <property type="match status" value="1"/>
</dbReference>
<evidence type="ECO:0000256" key="9">
    <source>
        <dbReference type="ARBA" id="ARBA00048128"/>
    </source>
</evidence>
<evidence type="ECO:0000256" key="2">
    <source>
        <dbReference type="ARBA" id="ARBA00012415"/>
    </source>
</evidence>
<evidence type="ECO:0000313" key="11">
    <source>
        <dbReference type="EMBL" id="RUL89404.1"/>
    </source>
</evidence>
<feature type="domain" description="Nucleotidyl transferase" evidence="10">
    <location>
        <begin position="5"/>
        <end position="237"/>
    </location>
</feature>
<dbReference type="SUPFAM" id="SSF53448">
    <property type="entry name" value="Nucleotide-diphospho-sugar transferases"/>
    <property type="match status" value="1"/>
</dbReference>
<evidence type="ECO:0000256" key="8">
    <source>
        <dbReference type="ARBA" id="ARBA00032341"/>
    </source>
</evidence>
<keyword evidence="4 11" id="KW-0808">Transferase</keyword>
<dbReference type="InterPro" id="IPR005835">
    <property type="entry name" value="NTP_transferase_dom"/>
</dbReference>
<dbReference type="Proteomes" id="UP000280296">
    <property type="component" value="Unassembled WGS sequence"/>
</dbReference>
<comment type="similarity">
    <text evidence="1">Belongs to the UDPGP type 2 family.</text>
</comment>
<dbReference type="GO" id="GO:0006011">
    <property type="term" value="P:UDP-alpha-D-glucose metabolic process"/>
    <property type="evidence" value="ECO:0007669"/>
    <property type="project" value="InterPro"/>
</dbReference>
<evidence type="ECO:0000256" key="5">
    <source>
        <dbReference type="ARBA" id="ARBA00022695"/>
    </source>
</evidence>
<comment type="caution">
    <text evidence="11">The sequence shown here is derived from an EMBL/GenBank/DDBJ whole genome shotgun (WGS) entry which is preliminary data.</text>
</comment>
<reference evidence="11 12" key="2">
    <citation type="submission" date="2019-01" db="EMBL/GenBank/DDBJ databases">
        <title>Tautonia sociabilis, a novel thermotolerant planctomycete of Isosphaeraceae family, isolated from a 4000 m deep subterranean habitat.</title>
        <authorList>
            <person name="Kovaleva O.L."/>
            <person name="Elcheninov A.G."/>
            <person name="Van Heerden E."/>
            <person name="Toshchakov S.V."/>
            <person name="Novikov A."/>
            <person name="Bonch-Osmolovskaya E.A."/>
            <person name="Kublanov I.V."/>
        </authorList>
    </citation>
    <scope>NUCLEOTIDE SEQUENCE [LARGE SCALE GENOMIC DNA]</scope>
    <source>
        <strain evidence="11 12">GM2012</strain>
    </source>
</reference>
<organism evidence="11 12">
    <name type="scientific">Tautonia sociabilis</name>
    <dbReference type="NCBI Taxonomy" id="2080755"/>
    <lineage>
        <taxon>Bacteria</taxon>
        <taxon>Pseudomonadati</taxon>
        <taxon>Planctomycetota</taxon>
        <taxon>Planctomycetia</taxon>
        <taxon>Isosphaerales</taxon>
        <taxon>Isosphaeraceae</taxon>
        <taxon>Tautonia</taxon>
    </lineage>
</organism>
<evidence type="ECO:0000256" key="6">
    <source>
        <dbReference type="ARBA" id="ARBA00031455"/>
    </source>
</evidence>
<dbReference type="InterPro" id="IPR029044">
    <property type="entry name" value="Nucleotide-diphossugar_trans"/>
</dbReference>
<evidence type="ECO:0000256" key="7">
    <source>
        <dbReference type="ARBA" id="ARBA00031959"/>
    </source>
</evidence>